<dbReference type="Gene3D" id="3.20.20.100">
    <property type="entry name" value="NADP-dependent oxidoreductase domain"/>
    <property type="match status" value="1"/>
</dbReference>
<evidence type="ECO:0000313" key="3">
    <source>
        <dbReference type="Proteomes" id="UP000053429"/>
    </source>
</evidence>
<dbReference type="Proteomes" id="UP000053429">
    <property type="component" value="Unassembled WGS sequence"/>
</dbReference>
<dbReference type="InterPro" id="IPR036812">
    <property type="entry name" value="NAD(P)_OxRdtase_dom_sf"/>
</dbReference>
<dbReference type="Pfam" id="PF00248">
    <property type="entry name" value="Aldo_ket_red"/>
    <property type="match status" value="1"/>
</dbReference>
<comment type="caution">
    <text evidence="2">The sequence shown here is derived from an EMBL/GenBank/DDBJ whole genome shotgun (WGS) entry which is preliminary data.</text>
</comment>
<proteinExistence type="predicted"/>
<keyword evidence="3" id="KW-1185">Reference proteome</keyword>
<dbReference type="RefSeq" id="WP_062721545.1">
    <property type="nucleotide sequence ID" value="NZ_KQ948931.1"/>
</dbReference>
<feature type="domain" description="NADP-dependent oxidoreductase" evidence="1">
    <location>
        <begin position="14"/>
        <end position="155"/>
    </location>
</feature>
<dbReference type="SUPFAM" id="SSF51430">
    <property type="entry name" value="NAD(P)-linked oxidoreductase"/>
    <property type="match status" value="1"/>
</dbReference>
<reference evidence="2 3" key="1">
    <citation type="submission" date="2015-10" db="EMBL/GenBank/DDBJ databases">
        <title>Draft genome sequence of Streptomyces caeruleatus NRRL B-24802, type strain for the species Streptomyces caeruleatus.</title>
        <authorList>
            <person name="Ruckert C."/>
            <person name="Winkler A."/>
            <person name="Kalinowski J."/>
            <person name="Kampfer P."/>
            <person name="Glaeser S."/>
        </authorList>
    </citation>
    <scope>NUCLEOTIDE SEQUENCE [LARGE SCALE GENOMIC DNA]</scope>
    <source>
        <strain evidence="2 3">NRRL B-24802</strain>
    </source>
</reference>
<dbReference type="OrthoDB" id="3848369at2"/>
<dbReference type="EMBL" id="LMWY01000032">
    <property type="protein sequence ID" value="KUN99385.1"/>
    <property type="molecule type" value="Genomic_DNA"/>
</dbReference>
<protein>
    <submittedName>
        <fullName evidence="2">Aldo/keto reductase</fullName>
    </submittedName>
</protein>
<dbReference type="AlphaFoldDB" id="A0A101TW43"/>
<organism evidence="2 3">
    <name type="scientific">Streptomyces caeruleatus</name>
    <dbReference type="NCBI Taxonomy" id="661399"/>
    <lineage>
        <taxon>Bacteria</taxon>
        <taxon>Bacillati</taxon>
        <taxon>Actinomycetota</taxon>
        <taxon>Actinomycetes</taxon>
        <taxon>Kitasatosporales</taxon>
        <taxon>Streptomycetaceae</taxon>
        <taxon>Streptomyces</taxon>
    </lineage>
</organism>
<accession>A0A101TW43</accession>
<sequence length="299" mass="31251">MSAALGLGTYRVRDVPKAAHLACEAGAAWIDTAPNYQNGRAHRELPPVIADHPGVRVSTKTGFISGHQRQAAVTTGVLPAQAAATGHSLAPRFLRWQTARSLVYLSRVDLVFVHNPERVGDDREAVHSALREAFTVLEDFARGGRIGGYGVATWSGFDTGAFTVPELLALAREAAGGPDHHLRAVQLPVSLVAVRPMTLALDGRGPLVQARAAGLTTFGSSPLHGGELPGMVTPELADFIRPGSSPAGACLLAAASCPSLDVVLTSASTEAHWLEAQGALALPLDAHRLREVTDVLAAA</sequence>
<evidence type="ECO:0000313" key="2">
    <source>
        <dbReference type="EMBL" id="KUN99385.1"/>
    </source>
</evidence>
<name>A0A101TW43_9ACTN</name>
<dbReference type="InterPro" id="IPR023210">
    <property type="entry name" value="NADP_OxRdtase_dom"/>
</dbReference>
<gene>
    <name evidence="2" type="ORF">AQJ67_25730</name>
</gene>
<evidence type="ECO:0000259" key="1">
    <source>
        <dbReference type="Pfam" id="PF00248"/>
    </source>
</evidence>
<dbReference type="STRING" id="661399.AQJ67_25730"/>